<dbReference type="NCBIfam" id="TIGR02273">
    <property type="entry name" value="16S_RimM"/>
    <property type="match status" value="1"/>
</dbReference>
<feature type="region of interest" description="Disordered" evidence="10">
    <location>
        <begin position="66"/>
        <end position="86"/>
    </location>
</feature>
<keyword evidence="6" id="KW-0547">Nucleotide-binding</keyword>
<reference evidence="13 14" key="1">
    <citation type="journal article" date="2010" name="Science">
        <title>Genomic analysis of organismal complexity in the multicellular green alga Volvox carteri.</title>
        <authorList>
            <person name="Prochnik S.E."/>
            <person name="Umen J."/>
            <person name="Nedelcu A.M."/>
            <person name="Hallmann A."/>
            <person name="Miller S.M."/>
            <person name="Nishii I."/>
            <person name="Ferris P."/>
            <person name="Kuo A."/>
            <person name="Mitros T."/>
            <person name="Fritz-Laylin L.K."/>
            <person name="Hellsten U."/>
            <person name="Chapman J."/>
            <person name="Simakov O."/>
            <person name="Rensing S.A."/>
            <person name="Terry A."/>
            <person name="Pangilinan J."/>
            <person name="Kapitonov V."/>
            <person name="Jurka J."/>
            <person name="Salamov A."/>
            <person name="Shapiro H."/>
            <person name="Schmutz J."/>
            <person name="Grimwood J."/>
            <person name="Lindquist E."/>
            <person name="Lucas S."/>
            <person name="Grigoriev I.V."/>
            <person name="Schmitt R."/>
            <person name="Kirk D."/>
            <person name="Rokhsar D.S."/>
        </authorList>
    </citation>
    <scope>NUCLEOTIDE SEQUENCE [LARGE SCALE GENOMIC DNA]</scope>
    <source>
        <strain evidence="14">f. Nagariensis / Eve</strain>
    </source>
</reference>
<feature type="transmembrane region" description="Helical" evidence="11">
    <location>
        <begin position="2231"/>
        <end position="2252"/>
    </location>
</feature>
<dbReference type="InterPro" id="IPR036976">
    <property type="entry name" value="RimM_N_sf"/>
</dbReference>
<dbReference type="Pfam" id="PF01782">
    <property type="entry name" value="RimM"/>
    <property type="match status" value="1"/>
</dbReference>
<dbReference type="SUPFAM" id="SSF52540">
    <property type="entry name" value="P-loop containing nucleoside triphosphate hydrolases"/>
    <property type="match status" value="2"/>
</dbReference>
<evidence type="ECO:0000256" key="11">
    <source>
        <dbReference type="SAM" id="Phobius"/>
    </source>
</evidence>
<dbReference type="Gene3D" id="2.40.30.60">
    <property type="entry name" value="RimM"/>
    <property type="match status" value="1"/>
</dbReference>
<feature type="domain" description="ABC transporter" evidence="12">
    <location>
        <begin position="2473"/>
        <end position="2730"/>
    </location>
</feature>
<organism evidence="14">
    <name type="scientific">Volvox carteri f. nagariensis</name>
    <dbReference type="NCBI Taxonomy" id="3068"/>
    <lineage>
        <taxon>Eukaryota</taxon>
        <taxon>Viridiplantae</taxon>
        <taxon>Chlorophyta</taxon>
        <taxon>core chlorophytes</taxon>
        <taxon>Chlorophyceae</taxon>
        <taxon>CS clade</taxon>
        <taxon>Chlamydomonadales</taxon>
        <taxon>Volvocaceae</taxon>
        <taxon>Volvox</taxon>
    </lineage>
</organism>
<evidence type="ECO:0000313" key="14">
    <source>
        <dbReference type="Proteomes" id="UP000001058"/>
    </source>
</evidence>
<evidence type="ECO:0000256" key="8">
    <source>
        <dbReference type="ARBA" id="ARBA00022989"/>
    </source>
</evidence>
<feature type="region of interest" description="Disordered" evidence="10">
    <location>
        <begin position="324"/>
        <end position="377"/>
    </location>
</feature>
<dbReference type="Pfam" id="PF24986">
    <property type="entry name" value="PRC_RimM"/>
    <property type="match status" value="1"/>
</dbReference>
<dbReference type="InterPro" id="IPR003439">
    <property type="entry name" value="ABC_transporter-like_ATP-bd"/>
</dbReference>
<dbReference type="PANTHER" id="PTHR19229:SF36">
    <property type="entry name" value="ATP-BINDING CASSETTE SUB-FAMILY A MEMBER 2"/>
    <property type="match status" value="1"/>
</dbReference>
<feature type="transmembrane region" description="Helical" evidence="11">
    <location>
        <begin position="2149"/>
        <end position="2172"/>
    </location>
</feature>
<feature type="compositionally biased region" description="Basic and acidic residues" evidence="10">
    <location>
        <begin position="2415"/>
        <end position="2424"/>
    </location>
</feature>
<comment type="subcellular location">
    <subcellularLocation>
        <location evidence="1">Membrane</location>
        <topology evidence="1">Multi-pass membrane protein</topology>
    </subcellularLocation>
</comment>
<dbReference type="GO" id="GO:0006364">
    <property type="term" value="P:rRNA processing"/>
    <property type="evidence" value="ECO:0007669"/>
    <property type="project" value="InterPro"/>
</dbReference>
<dbReference type="InterPro" id="IPR009000">
    <property type="entry name" value="Transl_B-barrel_sf"/>
</dbReference>
<feature type="compositionally biased region" description="Gly residues" evidence="10">
    <location>
        <begin position="732"/>
        <end position="741"/>
    </location>
</feature>
<protein>
    <recommendedName>
        <fullName evidence="12">ABC transporter domain-containing protein</fullName>
    </recommendedName>
</protein>
<gene>
    <name evidence="13" type="ORF">VOLCADRAFT_98328</name>
</gene>
<feature type="transmembrane region" description="Helical" evidence="11">
    <location>
        <begin position="2264"/>
        <end position="2284"/>
    </location>
</feature>
<dbReference type="InterPro" id="IPR003593">
    <property type="entry name" value="AAA+_ATPase"/>
</dbReference>
<keyword evidence="7" id="KW-0067">ATP-binding</keyword>
<dbReference type="GO" id="GO:0005319">
    <property type="term" value="F:lipid transporter activity"/>
    <property type="evidence" value="ECO:0007669"/>
    <property type="project" value="TreeGrafter"/>
</dbReference>
<dbReference type="EMBL" id="GL378391">
    <property type="protein sequence ID" value="EFJ41760.1"/>
    <property type="molecule type" value="Genomic_DNA"/>
</dbReference>
<feature type="transmembrane region" description="Helical" evidence="11">
    <location>
        <begin position="1022"/>
        <end position="1042"/>
    </location>
</feature>
<dbReference type="InterPro" id="IPR011961">
    <property type="entry name" value="RimM"/>
</dbReference>
<dbReference type="Pfam" id="PF12698">
    <property type="entry name" value="ABC2_membrane_3"/>
    <property type="match status" value="2"/>
</dbReference>
<keyword evidence="4 11" id="KW-0812">Transmembrane</keyword>
<keyword evidence="8 11" id="KW-1133">Transmembrane helix</keyword>
<dbReference type="GO" id="GO:0043022">
    <property type="term" value="F:ribosome binding"/>
    <property type="evidence" value="ECO:0007669"/>
    <property type="project" value="InterPro"/>
</dbReference>
<dbReference type="Proteomes" id="UP000001058">
    <property type="component" value="Unassembled WGS sequence"/>
</dbReference>
<feature type="region of interest" description="Disordered" evidence="10">
    <location>
        <begin position="395"/>
        <end position="423"/>
    </location>
</feature>
<dbReference type="InParanoid" id="D8UEX9"/>
<dbReference type="eggNOG" id="KOG2388">
    <property type="taxonomic scope" value="Eukaryota"/>
</dbReference>
<keyword evidence="5" id="KW-0677">Repeat</keyword>
<feature type="transmembrane region" description="Helical" evidence="11">
    <location>
        <begin position="959"/>
        <end position="982"/>
    </location>
</feature>
<feature type="domain" description="ABC transporter" evidence="12">
    <location>
        <begin position="1155"/>
        <end position="1396"/>
    </location>
</feature>
<dbReference type="GO" id="GO:0005840">
    <property type="term" value="C:ribosome"/>
    <property type="evidence" value="ECO:0007669"/>
    <property type="project" value="InterPro"/>
</dbReference>
<evidence type="ECO:0000256" key="3">
    <source>
        <dbReference type="ARBA" id="ARBA00022448"/>
    </source>
</evidence>
<dbReference type="GO" id="GO:0005524">
    <property type="term" value="F:ATP binding"/>
    <property type="evidence" value="ECO:0007669"/>
    <property type="project" value="UniProtKB-KW"/>
</dbReference>
<dbReference type="InterPro" id="IPR026082">
    <property type="entry name" value="ABCA"/>
</dbReference>
<dbReference type="GO" id="GO:0140359">
    <property type="term" value="F:ABC-type transporter activity"/>
    <property type="evidence" value="ECO:0007669"/>
    <property type="project" value="InterPro"/>
</dbReference>
<dbReference type="KEGG" id="vcn:VOLCADRAFT_98328"/>
<dbReference type="InterPro" id="IPR011033">
    <property type="entry name" value="PRC_barrel-like_sf"/>
</dbReference>
<dbReference type="InterPro" id="IPR002676">
    <property type="entry name" value="RimM_N"/>
</dbReference>
<feature type="compositionally biased region" description="Low complexity" evidence="10">
    <location>
        <begin position="1919"/>
        <end position="1932"/>
    </location>
</feature>
<evidence type="ECO:0000256" key="1">
    <source>
        <dbReference type="ARBA" id="ARBA00004141"/>
    </source>
</evidence>
<dbReference type="SUPFAM" id="SSF50447">
    <property type="entry name" value="Translation proteins"/>
    <property type="match status" value="1"/>
</dbReference>
<feature type="region of interest" description="Disordered" evidence="10">
    <location>
        <begin position="716"/>
        <end position="743"/>
    </location>
</feature>
<dbReference type="GO" id="GO:0016887">
    <property type="term" value="F:ATP hydrolysis activity"/>
    <property type="evidence" value="ECO:0007669"/>
    <property type="project" value="InterPro"/>
</dbReference>
<evidence type="ECO:0000256" key="4">
    <source>
        <dbReference type="ARBA" id="ARBA00022692"/>
    </source>
</evidence>
<dbReference type="RefSeq" id="XP_002957262.1">
    <property type="nucleotide sequence ID" value="XM_002957216.1"/>
</dbReference>
<dbReference type="PANTHER" id="PTHR19229">
    <property type="entry name" value="ATP-BINDING CASSETTE TRANSPORTER SUBFAMILY A ABCA"/>
    <property type="match status" value="1"/>
</dbReference>
<feature type="compositionally biased region" description="Low complexity" evidence="10">
    <location>
        <begin position="66"/>
        <end position="77"/>
    </location>
</feature>
<dbReference type="SUPFAM" id="SSF50346">
    <property type="entry name" value="PRC-barrel domain"/>
    <property type="match status" value="1"/>
</dbReference>
<dbReference type="Gene3D" id="2.30.30.240">
    <property type="entry name" value="PRC-barrel domain"/>
    <property type="match status" value="1"/>
</dbReference>
<keyword evidence="9 11" id="KW-0472">Membrane</keyword>
<dbReference type="FunCoup" id="D8UEX9">
    <property type="interactions" value="634"/>
</dbReference>
<feature type="compositionally biased region" description="Low complexity" evidence="10">
    <location>
        <begin position="348"/>
        <end position="373"/>
    </location>
</feature>
<evidence type="ECO:0000256" key="6">
    <source>
        <dbReference type="ARBA" id="ARBA00022741"/>
    </source>
</evidence>
<keyword evidence="14" id="KW-1185">Reference proteome</keyword>
<evidence type="ECO:0000256" key="7">
    <source>
        <dbReference type="ARBA" id="ARBA00022840"/>
    </source>
</evidence>
<proteinExistence type="inferred from homology"/>
<dbReference type="GeneID" id="9626673"/>
<dbReference type="GO" id="GO:0016020">
    <property type="term" value="C:membrane"/>
    <property type="evidence" value="ECO:0007669"/>
    <property type="project" value="UniProtKB-SubCell"/>
</dbReference>
<evidence type="ECO:0000256" key="9">
    <source>
        <dbReference type="ARBA" id="ARBA00023136"/>
    </source>
</evidence>
<dbReference type="eggNOG" id="KOG0059">
    <property type="taxonomic scope" value="Eukaryota"/>
</dbReference>
<evidence type="ECO:0000256" key="2">
    <source>
        <dbReference type="ARBA" id="ARBA00008526"/>
    </source>
</evidence>
<dbReference type="HAMAP" id="MF_00014">
    <property type="entry name" value="Ribosome_mat_RimM"/>
    <property type="match status" value="1"/>
</dbReference>
<dbReference type="InterPro" id="IPR027417">
    <property type="entry name" value="P-loop_NTPase"/>
</dbReference>
<feature type="transmembrane region" description="Helical" evidence="11">
    <location>
        <begin position="994"/>
        <end position="1015"/>
    </location>
</feature>
<accession>D8UEX9</accession>
<evidence type="ECO:0000313" key="13">
    <source>
        <dbReference type="EMBL" id="EFJ41760.1"/>
    </source>
</evidence>
<dbReference type="SMART" id="SM00382">
    <property type="entry name" value="AAA"/>
    <property type="match status" value="1"/>
</dbReference>
<name>D8UEX9_VOLCA</name>
<dbReference type="Gene3D" id="3.40.50.300">
    <property type="entry name" value="P-loop containing nucleotide triphosphate hydrolases"/>
    <property type="match status" value="2"/>
</dbReference>
<dbReference type="OrthoDB" id="532420at2759"/>
<sequence>MTLWKKQLAQRFRGESSLARRCLCPLPTAISQRVAHTMGRYRAPKLSRAPNLAGWTLMPVVAAAASTRPASTPSPDTESPGHGLLGTLPFSEDEYVQVAQVAGVHGVRGELRLELSTDQPRERFRAGKRLYLLPPYSARGKDSAGSGLQTLPLIPVTARGAKMQPRGKGEEAWVVALEEVTSRTQVEQLRGYLVYCAAADRGPLRDPDEFYVTDIIGCTVIHQATRSMVGLVVDVYGGMGTHDTLRVKLRANEEDVLKSRIRYCMIPFAKAICPVLDLTNRTLEVAPPEGLLDLVTEEKLKKPLSDEAKAKKLAQLRETLAGEAASIQQQQQQRNQAEEDDNDEVEGAASATAVKGGRAAAAAPQQQQQQQQGRRLRSMAVQGVGVGAAEGVGSLGEGKARELGGGEDQADRGGEEEDGGEGSGSVLGGLAWGLVVLDPGEAWVLDYSGSAFISAEGVHQVISCQFPVAFEQGSEWLVTFVLGWAISTVDKFQVLIFADSTQRFFQNEGEILRLAGWRSGIPTCLAPLSRAMERELPANVRLSPGEVVGRDMVMSLLAATKKRDVVEALRDCSDKAQLRLHQLNPHHTPLSPIRSWWQDMWMSASSPTAINLLNNLLGPTALLTFDEWLLLSSTLNATLAASGRRSTIEATLQFLLPIMPLSGMQPGWLALVPDTPQVRAFAAHMSATTHFFDDVFLGVFDSVTAAMDAAAVATEPAPRAAGPSRLLNGTDDNGGGGGGGSAPKRALMSPGRLWAVLEFTSGPDPGVGVDYAIRMNAMHVPGTFSKLSPTAAVLQCNLQPECQTCNGDFLAYMASGFMSLQAAVAGYVLGPSGDGADRERRWSDATAWLTQPNPTAAMAGGAGNRSSWPGHGDVLPPDLYGIWFTPLPNMGQERNALSLSAALAATVNAFYEYGAPLLGILTTCSFSMPLMMLVRSMTSQRQSGLQHLLRVVGLSSWEWQLAWMWAGVALLAASFGAEALLAGSTYLHLVQPGLLATVMAAAAMAAAAWGVLLGCCFQDAKVAATGSFTVTLAAGLPFLALYNTAPTQLLAAKRTCCLMWPFALSVLLQRMAAGHQLRRYGGDRSITAVPGLEWGSATHGPLSSVELIGFLLLDAVLYLAVAAALAALREMAASRVAPGASGSQAAGRADCTAVLEFRGVTHRYRGAVRPALDDVSFTMRAGEAVALLGRNAAGKSTLMAVGCGRMTPSGGGTVRVSGCSMYGSGGAYQQLGYCPQGDVLLPDLTAWEHLQLALTLRGGEGIGAGERTGGLWGCAALGQWFRSRWQLRAAAAQLARRVSLPEDMLQGIWGALLAAKQGPWGEGARRGGARGVKGAGEDPDRPAGRGAALLFISHHLPEVEKLADMLAVMEQGRLESLKSAAALHSLLKDGAQRVLRITTRPAPPPPLGPPAHPATGGPVFTRSQLRDMIVRHLGVMSTRVLYSNWTFTAVYMESVTTAAADSCGASLDNLESLVRQLQLQQPPSEGPEGDAGSGPVAAIATSTLGGAQPSAAPALECGSGWEAQPLVVTGCGVDPPSLEDVLLLGLGSGSGGAFGNVGRFSSTAAHGATGDKAQQAIQPNSASNAGLTVLAGSAASTVSATITTGGTSSQPVTSVTSHSHASATFTEALHPQPRSGFAGTFRGSGGLLADLIASLPPLLTKQRLTWLRDLRSSARLLLLPVVVVGVAIVALSIRPPSTGPPAPLNLAWLGQHQPTPTAGLPSTWLQAAAAASSSGGQDGGGLWNAAMNASSPSAVAAAMEAGGLAGAGVVPLRAEWIRAAADRSQDPDKGHSSADVSTWFWGRSRAAAAVTEPAAAKALAATEEPSPPLHSAMVFGDAVAMQLNRTAWSALGWVLETMLVPTGYEPAGEVDLPELHKATQVLREEPGALWKMADFLYDRILLHEVISLVRYVRGSAQSAGSRAKSGGSSPSAQGLESGEASLGNTTFGRQPASRSAAGLFSFFQLGNTLDLCQLEVPGMEQDTGGRGKVRRGGYGRRLLMSFRPSLNVSLYLLAGLLPPEQRFCSLAKHLVEHSHTSAQLFRSYKARRSLPALNLMWNVSSPHGPPAVLNHLHNTIMRLRSAVHANTQLDNNITSPVRQHSYHHQQYPGVKDRSLYGQVVYSSTPIRVHNHPLPARGTTSSIAGLLDHMLLALMVALPLSYTTGSFVVRAASEAASGAKQQQLAAGRASPLSYWLSFWLADLALHAIVAAAVLGLMLLGGTEAFVGTPPRLGGLAALLMAYASASLPWGYCIGLYCTKPASAQGLVSTVSLLTGVGLALARQVLAHVRRWSWLGNMMLPLLRLLPPFCLVDGLIQMSLLDVILALSELLGKHASRKGMVRSILEGHLVGIDPSNPSPFQRSVLGDHLSYLAFDAVLYGTVLVALEWKASRGGLFPAVAAACPAGSLLPSNEHKLHDAEYGDRGGGDATTNGTRRRRGTEARAGAGDQGREAWAASWEALAPGEDSEAVRECLVRVHDVYKMYGTGRGRVRALQGLSFELREGQCLALIGRNGAGKSTALAVLSGRLRPSGGSVVVGGVEVAGRPEAARARVALCPQTNPLLPFLTAAEHLTMYSTLYGMGNGRKSAVLPAAVATVASRCGLPSELLHRPAGQLSGGSQRKLSLAIALLGRPQLLLLDEPSAGLDPPARRDMCDTVNMAVRGWAVTEAAVGGGAGLPPPPSLAVVLTTHYAEEAAALCDLVGVLDEGILLACGPPEHVPLRLKAVRPRHYLAETEEWGPVLTSLLRRRGRPTDWREPSKGGSSA</sequence>
<feature type="region of interest" description="Disordered" evidence="10">
    <location>
        <begin position="1919"/>
        <end position="1949"/>
    </location>
</feature>
<comment type="similarity">
    <text evidence="2">Belongs to the ABC transporter superfamily. ABCA family. CPR flippase (TC 3.A.1.211) subfamily.</text>
</comment>
<keyword evidence="3" id="KW-0813">Transport</keyword>
<evidence type="ECO:0000259" key="12">
    <source>
        <dbReference type="PROSITE" id="PS50893"/>
    </source>
</evidence>
<feature type="transmembrane region" description="Helical" evidence="11">
    <location>
        <begin position="2193"/>
        <end position="2219"/>
    </location>
</feature>
<evidence type="ECO:0000256" key="5">
    <source>
        <dbReference type="ARBA" id="ARBA00022737"/>
    </source>
</evidence>
<feature type="compositionally biased region" description="Basic and acidic residues" evidence="10">
    <location>
        <begin position="398"/>
        <end position="413"/>
    </location>
</feature>
<dbReference type="InterPro" id="IPR056792">
    <property type="entry name" value="PRC_RimM"/>
</dbReference>
<evidence type="ECO:0000256" key="10">
    <source>
        <dbReference type="SAM" id="MobiDB-lite"/>
    </source>
</evidence>
<feature type="region of interest" description="Disordered" evidence="10">
    <location>
        <begin position="2415"/>
        <end position="2448"/>
    </location>
</feature>
<dbReference type="PROSITE" id="PS50893">
    <property type="entry name" value="ABC_TRANSPORTER_2"/>
    <property type="match status" value="2"/>
</dbReference>
<dbReference type="Pfam" id="PF00005">
    <property type="entry name" value="ABC_tran"/>
    <property type="match status" value="2"/>
</dbReference>
<dbReference type="InterPro" id="IPR013525">
    <property type="entry name" value="ABC2_TM"/>
</dbReference>
<feature type="transmembrane region" description="Helical" evidence="11">
    <location>
        <begin position="917"/>
        <end position="938"/>
    </location>
</feature>